<reference evidence="3 4" key="2">
    <citation type="journal article" date="2008" name="Nature">
        <title>The Phaeodactylum genome reveals the evolutionary history of diatom genomes.</title>
        <authorList>
            <person name="Bowler C."/>
            <person name="Allen A.E."/>
            <person name="Badger J.H."/>
            <person name="Grimwood J."/>
            <person name="Jabbari K."/>
            <person name="Kuo A."/>
            <person name="Maheswari U."/>
            <person name="Martens C."/>
            <person name="Maumus F."/>
            <person name="Otillar R.P."/>
            <person name="Rayko E."/>
            <person name="Salamov A."/>
            <person name="Vandepoele K."/>
            <person name="Beszteri B."/>
            <person name="Gruber A."/>
            <person name="Heijde M."/>
            <person name="Katinka M."/>
            <person name="Mock T."/>
            <person name="Valentin K."/>
            <person name="Verret F."/>
            <person name="Berges J.A."/>
            <person name="Brownlee C."/>
            <person name="Cadoret J.P."/>
            <person name="Chiovitti A."/>
            <person name="Choi C.J."/>
            <person name="Coesel S."/>
            <person name="De Martino A."/>
            <person name="Detter J.C."/>
            <person name="Durkin C."/>
            <person name="Falciatore A."/>
            <person name="Fournet J."/>
            <person name="Haruta M."/>
            <person name="Huysman M.J."/>
            <person name="Jenkins B.D."/>
            <person name="Jiroutova K."/>
            <person name="Jorgensen R.E."/>
            <person name="Joubert Y."/>
            <person name="Kaplan A."/>
            <person name="Kroger N."/>
            <person name="Kroth P.G."/>
            <person name="La Roche J."/>
            <person name="Lindquist E."/>
            <person name="Lommer M."/>
            <person name="Martin-Jezequel V."/>
            <person name="Lopez P.J."/>
            <person name="Lucas S."/>
            <person name="Mangogna M."/>
            <person name="McGinnis K."/>
            <person name="Medlin L.K."/>
            <person name="Montsant A."/>
            <person name="Oudot-Le Secq M.P."/>
            <person name="Napoli C."/>
            <person name="Obornik M."/>
            <person name="Parker M.S."/>
            <person name="Petit J.L."/>
            <person name="Porcel B.M."/>
            <person name="Poulsen N."/>
            <person name="Robison M."/>
            <person name="Rychlewski L."/>
            <person name="Rynearson T.A."/>
            <person name="Schmutz J."/>
            <person name="Shapiro H."/>
            <person name="Siaut M."/>
            <person name="Stanley M."/>
            <person name="Sussman M.R."/>
            <person name="Taylor A.R."/>
            <person name="Vardi A."/>
            <person name="von Dassow P."/>
            <person name="Vyverman W."/>
            <person name="Willis A."/>
            <person name="Wyrwicz L.S."/>
            <person name="Rokhsar D.S."/>
            <person name="Weissenbach J."/>
            <person name="Armbrust E.V."/>
            <person name="Green B.R."/>
            <person name="Van de Peer Y."/>
            <person name="Grigoriev I.V."/>
        </authorList>
    </citation>
    <scope>NUCLEOTIDE SEQUENCE [LARGE SCALE GENOMIC DNA]</scope>
    <source>
        <strain evidence="3 4">CCMP1335</strain>
    </source>
</reference>
<reference evidence="3 4" key="1">
    <citation type="journal article" date="2004" name="Science">
        <title>The genome of the diatom Thalassiosira pseudonana: ecology, evolution, and metabolism.</title>
        <authorList>
            <person name="Armbrust E.V."/>
            <person name="Berges J.A."/>
            <person name="Bowler C."/>
            <person name="Green B.R."/>
            <person name="Martinez D."/>
            <person name="Putnam N.H."/>
            <person name="Zhou S."/>
            <person name="Allen A.E."/>
            <person name="Apt K.E."/>
            <person name="Bechner M."/>
            <person name="Brzezinski M.A."/>
            <person name="Chaal B.K."/>
            <person name="Chiovitti A."/>
            <person name="Davis A.K."/>
            <person name="Demarest M.S."/>
            <person name="Detter J.C."/>
            <person name="Glavina T."/>
            <person name="Goodstein D."/>
            <person name="Hadi M.Z."/>
            <person name="Hellsten U."/>
            <person name="Hildebrand M."/>
            <person name="Jenkins B.D."/>
            <person name="Jurka J."/>
            <person name="Kapitonov V.V."/>
            <person name="Kroger N."/>
            <person name="Lau W.W."/>
            <person name="Lane T.W."/>
            <person name="Larimer F.W."/>
            <person name="Lippmeier J.C."/>
            <person name="Lucas S."/>
            <person name="Medina M."/>
            <person name="Montsant A."/>
            <person name="Obornik M."/>
            <person name="Parker M.S."/>
            <person name="Palenik B."/>
            <person name="Pazour G.J."/>
            <person name="Richardson P.M."/>
            <person name="Rynearson T.A."/>
            <person name="Saito M.A."/>
            <person name="Schwartz D.C."/>
            <person name="Thamatrakoln K."/>
            <person name="Valentin K."/>
            <person name="Vardi A."/>
            <person name="Wilkerson F.P."/>
            <person name="Rokhsar D.S."/>
        </authorList>
    </citation>
    <scope>NUCLEOTIDE SEQUENCE [LARGE SCALE GENOMIC DNA]</scope>
    <source>
        <strain evidence="3 4">CCMP1335</strain>
    </source>
</reference>
<dbReference type="PaxDb" id="35128-Thaps6174"/>
<keyword evidence="2" id="KW-0732">Signal</keyword>
<name>B8C5S4_THAPS</name>
<dbReference type="GeneID" id="7442339"/>
<evidence type="ECO:0000313" key="3">
    <source>
        <dbReference type="EMBL" id="EED91553.1"/>
    </source>
</evidence>
<feature type="signal peptide" evidence="2">
    <location>
        <begin position="1"/>
        <end position="22"/>
    </location>
</feature>
<dbReference type="eggNOG" id="ENOG502SAKA">
    <property type="taxonomic scope" value="Eukaryota"/>
</dbReference>
<dbReference type="RefSeq" id="XP_002291446.1">
    <property type="nucleotide sequence ID" value="XM_002291410.1"/>
</dbReference>
<dbReference type="Proteomes" id="UP000001449">
    <property type="component" value="Chromosome 6"/>
</dbReference>
<feature type="region of interest" description="Disordered" evidence="1">
    <location>
        <begin position="29"/>
        <end position="72"/>
    </location>
</feature>
<feature type="compositionally biased region" description="Polar residues" evidence="1">
    <location>
        <begin position="29"/>
        <end position="47"/>
    </location>
</feature>
<evidence type="ECO:0000313" key="4">
    <source>
        <dbReference type="Proteomes" id="UP000001449"/>
    </source>
</evidence>
<dbReference type="HOGENOM" id="CLU_864541_0_0_1"/>
<keyword evidence="4" id="KW-1185">Reference proteome</keyword>
<dbReference type="AlphaFoldDB" id="B8C5S4"/>
<sequence>MFLLSQPLARTATLLFLPLVTSLIGNHGNHLSSHRSTVARSPSSSVAQIPPHGHRRRHPGVHPSSSTSLKNDLRDEIEQAAQRRAYENRAKGDGVGSTATGAVIGGILGGPFVDKARQEELKRKGLTPDMLDMASDVGVALKQAVEGLRATHDSMDTSQRLAKNLDRQSETIYERAKAAIASGDEETARTLLEKREAIKEKLLKVLRNLAEDKKRLATMESNVEALEARGLEIESLLRRSVGAAALKDTDMSEFSLEPEDPLLKKFRDLGM</sequence>
<dbReference type="KEGG" id="tps:THAPSDRAFT_6174"/>
<protein>
    <submittedName>
        <fullName evidence="3">Uncharacterized protein</fullName>
    </submittedName>
</protein>
<dbReference type="EMBL" id="CM000643">
    <property type="protein sequence ID" value="EED91553.1"/>
    <property type="molecule type" value="Genomic_DNA"/>
</dbReference>
<gene>
    <name evidence="3" type="ORF">THAPSDRAFT_6174</name>
</gene>
<dbReference type="InParanoid" id="B8C5S4"/>
<evidence type="ECO:0000256" key="1">
    <source>
        <dbReference type="SAM" id="MobiDB-lite"/>
    </source>
</evidence>
<organism evidence="3 4">
    <name type="scientific">Thalassiosira pseudonana</name>
    <name type="common">Marine diatom</name>
    <name type="synonym">Cyclotella nana</name>
    <dbReference type="NCBI Taxonomy" id="35128"/>
    <lineage>
        <taxon>Eukaryota</taxon>
        <taxon>Sar</taxon>
        <taxon>Stramenopiles</taxon>
        <taxon>Ochrophyta</taxon>
        <taxon>Bacillariophyta</taxon>
        <taxon>Coscinodiscophyceae</taxon>
        <taxon>Thalassiosirophycidae</taxon>
        <taxon>Thalassiosirales</taxon>
        <taxon>Thalassiosiraceae</taxon>
        <taxon>Thalassiosira</taxon>
    </lineage>
</organism>
<accession>B8C5S4</accession>
<dbReference type="OMA" id="RATHDSM"/>
<proteinExistence type="predicted"/>
<evidence type="ECO:0000256" key="2">
    <source>
        <dbReference type="SAM" id="SignalP"/>
    </source>
</evidence>
<feature type="chain" id="PRO_5002866279" evidence="2">
    <location>
        <begin position="23"/>
        <end position="271"/>
    </location>
</feature>